<organism evidence="1 2">
    <name type="scientific">Virgisporangium aliadipatigenens</name>
    <dbReference type="NCBI Taxonomy" id="741659"/>
    <lineage>
        <taxon>Bacteria</taxon>
        <taxon>Bacillati</taxon>
        <taxon>Actinomycetota</taxon>
        <taxon>Actinomycetes</taxon>
        <taxon>Micromonosporales</taxon>
        <taxon>Micromonosporaceae</taxon>
        <taxon>Virgisporangium</taxon>
    </lineage>
</organism>
<name>A0A8J3YNE3_9ACTN</name>
<comment type="caution">
    <text evidence="1">The sequence shown here is derived from an EMBL/GenBank/DDBJ whole genome shotgun (WGS) entry which is preliminary data.</text>
</comment>
<sequence>MTVQGGDDLVSAELAATLPHSWRVSRRGFADAIVLVRPSSERVRRTRAEYPATPILVLMDAAAPASDVVALLDAGANACVRDTRPDLIGDELRVINGNRPRRLVGAA</sequence>
<evidence type="ECO:0000313" key="1">
    <source>
        <dbReference type="EMBL" id="GIJ47060.1"/>
    </source>
</evidence>
<dbReference type="AlphaFoldDB" id="A0A8J3YNE3"/>
<protein>
    <submittedName>
        <fullName evidence="1">Uncharacterized protein</fullName>
    </submittedName>
</protein>
<gene>
    <name evidence="1" type="ORF">Val02_39460</name>
</gene>
<dbReference type="Proteomes" id="UP000619260">
    <property type="component" value="Unassembled WGS sequence"/>
</dbReference>
<evidence type="ECO:0000313" key="2">
    <source>
        <dbReference type="Proteomes" id="UP000619260"/>
    </source>
</evidence>
<reference evidence="1" key="1">
    <citation type="submission" date="2021-01" db="EMBL/GenBank/DDBJ databases">
        <title>Whole genome shotgun sequence of Virgisporangium aliadipatigenens NBRC 105644.</title>
        <authorList>
            <person name="Komaki H."/>
            <person name="Tamura T."/>
        </authorList>
    </citation>
    <scope>NUCLEOTIDE SEQUENCE</scope>
    <source>
        <strain evidence="1">NBRC 105644</strain>
    </source>
</reference>
<proteinExistence type="predicted"/>
<dbReference type="EMBL" id="BOPF01000013">
    <property type="protein sequence ID" value="GIJ47060.1"/>
    <property type="molecule type" value="Genomic_DNA"/>
</dbReference>
<accession>A0A8J3YNE3</accession>
<keyword evidence="2" id="KW-1185">Reference proteome</keyword>